<sequence length="331" mass="35057">MIQYPTAVAQNSVDEARRSLDDADEHAPAAIPQLAGVSALPARYKGVLLDQYGVLHDGQKAYPGAVAAVEALAAAGRKLLVLSNSSRRSGGVLRKLAKLGFPEGVFVGVLTSGEIAHTRLAGRKSGGWFWEGLGSRCLHMTWAERGAILLEGLDLEVVTVPDQADFILAHGTQALGSPGGAEVQQMSMEALRALLPACAARGIPMLVANPDVVTVDAGLLVPMPGMLAQWYEELGGEVVLLGKPAAVLYEEALRMLGLRKDEVLAIGDSLQHDIAGAHNIGLDSLFVAGGIHAADLGVPLDSDWEPDREDLDALLYKHNTRPTMLMAYLKP</sequence>
<dbReference type="EMBL" id="JALJOU010000011">
    <property type="protein sequence ID" value="KAK9840993.1"/>
    <property type="molecule type" value="Genomic_DNA"/>
</dbReference>
<dbReference type="Gene3D" id="3.40.50.1000">
    <property type="entry name" value="HAD superfamily/HAD-like"/>
    <property type="match status" value="2"/>
</dbReference>
<keyword evidence="2" id="KW-1185">Reference proteome</keyword>
<comment type="caution">
    <text evidence="1">The sequence shown here is derived from an EMBL/GenBank/DDBJ whole genome shotgun (WGS) entry which is preliminary data.</text>
</comment>
<reference evidence="1 2" key="1">
    <citation type="journal article" date="2024" name="Nat. Commun.">
        <title>Phylogenomics reveals the evolutionary origins of lichenization in chlorophyte algae.</title>
        <authorList>
            <person name="Puginier C."/>
            <person name="Libourel C."/>
            <person name="Otte J."/>
            <person name="Skaloud P."/>
            <person name="Haon M."/>
            <person name="Grisel S."/>
            <person name="Petersen M."/>
            <person name="Berrin J.G."/>
            <person name="Delaux P.M."/>
            <person name="Dal Grande F."/>
            <person name="Keller J."/>
        </authorList>
    </citation>
    <scope>NUCLEOTIDE SEQUENCE [LARGE SCALE GENOMIC DNA]</scope>
    <source>
        <strain evidence="1 2">SAG 245.80</strain>
    </source>
</reference>
<dbReference type="NCBIfam" id="TIGR01459">
    <property type="entry name" value="HAD-SF-IIA-hyp4"/>
    <property type="match status" value="1"/>
</dbReference>
<proteinExistence type="predicted"/>
<organism evidence="1 2">
    <name type="scientific">Elliptochloris bilobata</name>
    <dbReference type="NCBI Taxonomy" id="381761"/>
    <lineage>
        <taxon>Eukaryota</taxon>
        <taxon>Viridiplantae</taxon>
        <taxon>Chlorophyta</taxon>
        <taxon>core chlorophytes</taxon>
        <taxon>Trebouxiophyceae</taxon>
        <taxon>Trebouxiophyceae incertae sedis</taxon>
        <taxon>Elliptochloris clade</taxon>
        <taxon>Elliptochloris</taxon>
    </lineage>
</organism>
<dbReference type="InterPro" id="IPR023214">
    <property type="entry name" value="HAD_sf"/>
</dbReference>
<name>A0AAW1S688_9CHLO</name>
<dbReference type="SUPFAM" id="SSF56784">
    <property type="entry name" value="HAD-like"/>
    <property type="match status" value="1"/>
</dbReference>
<evidence type="ECO:0000313" key="1">
    <source>
        <dbReference type="EMBL" id="KAK9840993.1"/>
    </source>
</evidence>
<dbReference type="InterPro" id="IPR006356">
    <property type="entry name" value="HAD-SF_hydro_IIA_hyp3"/>
</dbReference>
<evidence type="ECO:0000313" key="2">
    <source>
        <dbReference type="Proteomes" id="UP001445335"/>
    </source>
</evidence>
<dbReference type="GO" id="GO:0009507">
    <property type="term" value="C:chloroplast"/>
    <property type="evidence" value="ECO:0007669"/>
    <property type="project" value="TreeGrafter"/>
</dbReference>
<dbReference type="GO" id="GO:0016791">
    <property type="term" value="F:phosphatase activity"/>
    <property type="evidence" value="ECO:0007669"/>
    <property type="project" value="TreeGrafter"/>
</dbReference>
<dbReference type="InterPro" id="IPR036412">
    <property type="entry name" value="HAD-like_sf"/>
</dbReference>
<dbReference type="Proteomes" id="UP001445335">
    <property type="component" value="Unassembled WGS sequence"/>
</dbReference>
<dbReference type="AlphaFoldDB" id="A0AAW1S688"/>
<dbReference type="PANTHER" id="PTHR19288">
    <property type="entry name" value="4-NITROPHENYLPHOSPHATASE-RELATED"/>
    <property type="match status" value="1"/>
</dbReference>
<dbReference type="Pfam" id="PF13344">
    <property type="entry name" value="Hydrolase_6"/>
    <property type="match status" value="1"/>
</dbReference>
<dbReference type="PANTHER" id="PTHR19288:SF90">
    <property type="entry name" value="OS08G0542600 PROTEIN"/>
    <property type="match status" value="1"/>
</dbReference>
<dbReference type="Pfam" id="PF13242">
    <property type="entry name" value="Hydrolase_like"/>
    <property type="match status" value="1"/>
</dbReference>
<accession>A0AAW1S688</accession>
<protein>
    <submittedName>
        <fullName evidence="1">Uncharacterized protein</fullName>
    </submittedName>
</protein>
<gene>
    <name evidence="1" type="ORF">WJX81_004817</name>
</gene>
<dbReference type="InterPro" id="IPR006357">
    <property type="entry name" value="HAD-SF_hydro_IIA"/>
</dbReference>